<gene>
    <name evidence="2" type="ORF">KDI_48260</name>
</gene>
<dbReference type="Pfam" id="PF02012">
    <property type="entry name" value="BNR"/>
    <property type="match status" value="1"/>
</dbReference>
<dbReference type="SUPFAM" id="SSF110296">
    <property type="entry name" value="Oligoxyloglucan reducing end-specific cellobiohydrolase"/>
    <property type="match status" value="1"/>
</dbReference>
<proteinExistence type="predicted"/>
<evidence type="ECO:0000313" key="2">
    <source>
        <dbReference type="EMBL" id="GCF11262.1"/>
    </source>
</evidence>
<accession>A0A5A5TIU8</accession>
<dbReference type="EMBL" id="BIXY01000101">
    <property type="protein sequence ID" value="GCF11262.1"/>
    <property type="molecule type" value="Genomic_DNA"/>
</dbReference>
<dbReference type="GO" id="GO:0016787">
    <property type="term" value="F:hydrolase activity"/>
    <property type="evidence" value="ECO:0007669"/>
    <property type="project" value="UniProtKB-KW"/>
</dbReference>
<evidence type="ECO:0000313" key="3">
    <source>
        <dbReference type="Proteomes" id="UP000322530"/>
    </source>
</evidence>
<dbReference type="PANTHER" id="PTHR43739:SF5">
    <property type="entry name" value="EXO-ALPHA-SIALIDASE"/>
    <property type="match status" value="1"/>
</dbReference>
<evidence type="ECO:0000256" key="1">
    <source>
        <dbReference type="SAM" id="MobiDB-lite"/>
    </source>
</evidence>
<dbReference type="OrthoDB" id="9757947at2"/>
<dbReference type="InterPro" id="IPR002860">
    <property type="entry name" value="BNR_rpt"/>
</dbReference>
<reference evidence="2 3" key="1">
    <citation type="submission" date="2019-01" db="EMBL/GenBank/DDBJ databases">
        <title>Draft genome sequence of Dictyobacter sp. Uno17.</title>
        <authorList>
            <person name="Wang C.M."/>
            <person name="Zheng Y."/>
            <person name="Sakai Y."/>
            <person name="Abe K."/>
            <person name="Yokota A."/>
            <person name="Yabe S."/>
        </authorList>
    </citation>
    <scope>NUCLEOTIDE SEQUENCE [LARGE SCALE GENOMIC DNA]</scope>
    <source>
        <strain evidence="2 3">Uno17</strain>
    </source>
</reference>
<comment type="caution">
    <text evidence="2">The sequence shown here is derived from an EMBL/GenBank/DDBJ whole genome shotgun (WGS) entry which is preliminary data.</text>
</comment>
<dbReference type="InterPro" id="IPR052025">
    <property type="entry name" value="Xyloglucanase_GH74"/>
</dbReference>
<dbReference type="Gene3D" id="2.130.10.10">
    <property type="entry name" value="YVTN repeat-like/Quinoprotein amine dehydrogenase"/>
    <property type="match status" value="1"/>
</dbReference>
<keyword evidence="3" id="KW-1185">Reference proteome</keyword>
<name>A0A5A5TIU8_9CHLR</name>
<dbReference type="CDD" id="cd15482">
    <property type="entry name" value="Sialidase_non-viral"/>
    <property type="match status" value="1"/>
</dbReference>
<dbReference type="Proteomes" id="UP000322530">
    <property type="component" value="Unassembled WGS sequence"/>
</dbReference>
<feature type="compositionally biased region" description="Polar residues" evidence="1">
    <location>
        <begin position="289"/>
        <end position="303"/>
    </location>
</feature>
<dbReference type="AlphaFoldDB" id="A0A5A5TIU8"/>
<dbReference type="PANTHER" id="PTHR43739">
    <property type="entry name" value="XYLOGLUCANASE (EUROFUNG)"/>
    <property type="match status" value="1"/>
</dbReference>
<protein>
    <submittedName>
        <fullName evidence="2">Glycosyl hydrolase</fullName>
    </submittedName>
</protein>
<sequence length="391" mass="42876">MHMYLTMEKELLVASRHGETWEIETHLNGMQTTCLAIDPFHPERVYCGTFGRGLWYSDDGGHSWKPGGDAATMMEPWKGDGISHGRITAVAVSPTKQAHGYGVVYIGTEPTALFRSEDGGDTWQELKTLRELPSAPTWSFPPRPSTSHARWITADPLVPGRIFVAIEAGALVRSLDGGTHWEDRTPDGPVDTHTLVMHPQAPDRLYSAAGDGFPMPGRGYNESLDGGQTWQRPDEGLEHQYLWSVAVDPADPDTILVSASSDPFTAHHHTTSPSSEHAGNRERRPAWANTGTPAQVPAQGNAQERANQYSALYRKSQGTAWQRIPAGLPDPQGMVVPVVTSHRTEPGVFYALSNKGLYRSPDAGQSWENAGIAWKPEYTHQRAMALVVSDL</sequence>
<organism evidence="2 3">
    <name type="scientific">Dictyobacter arantiisoli</name>
    <dbReference type="NCBI Taxonomy" id="2014874"/>
    <lineage>
        <taxon>Bacteria</taxon>
        <taxon>Bacillati</taxon>
        <taxon>Chloroflexota</taxon>
        <taxon>Ktedonobacteria</taxon>
        <taxon>Ktedonobacterales</taxon>
        <taxon>Dictyobacteraceae</taxon>
        <taxon>Dictyobacter</taxon>
    </lineage>
</organism>
<dbReference type="RefSeq" id="WP_149404099.1">
    <property type="nucleotide sequence ID" value="NZ_BIXY01000101.1"/>
</dbReference>
<dbReference type="InterPro" id="IPR015943">
    <property type="entry name" value="WD40/YVTN_repeat-like_dom_sf"/>
</dbReference>
<feature type="region of interest" description="Disordered" evidence="1">
    <location>
        <begin position="263"/>
        <end position="303"/>
    </location>
</feature>
<dbReference type="GO" id="GO:0010411">
    <property type="term" value="P:xyloglucan metabolic process"/>
    <property type="evidence" value="ECO:0007669"/>
    <property type="project" value="TreeGrafter"/>
</dbReference>
<keyword evidence="2" id="KW-0378">Hydrolase</keyword>